<dbReference type="RefSeq" id="WP_154175291.1">
    <property type="nucleotide sequence ID" value="NZ_WJXZ01000006.1"/>
</dbReference>
<dbReference type="Proteomes" id="UP000441754">
    <property type="component" value="Unassembled WGS sequence"/>
</dbReference>
<gene>
    <name evidence="1" type="ORF">GJJ30_11440</name>
</gene>
<evidence type="ECO:0008006" key="3">
    <source>
        <dbReference type="Google" id="ProtNLM"/>
    </source>
</evidence>
<proteinExistence type="predicted"/>
<keyword evidence="2" id="KW-1185">Reference proteome</keyword>
<dbReference type="SUPFAM" id="SSF110849">
    <property type="entry name" value="ParB/Sulfiredoxin"/>
    <property type="match status" value="1"/>
</dbReference>
<evidence type="ECO:0000313" key="1">
    <source>
        <dbReference type="EMBL" id="MRS61902.1"/>
    </source>
</evidence>
<evidence type="ECO:0000313" key="2">
    <source>
        <dbReference type="Proteomes" id="UP000441754"/>
    </source>
</evidence>
<organism evidence="1 2">
    <name type="scientific">Larkinella terrae</name>
    <dbReference type="NCBI Taxonomy" id="2025311"/>
    <lineage>
        <taxon>Bacteria</taxon>
        <taxon>Pseudomonadati</taxon>
        <taxon>Bacteroidota</taxon>
        <taxon>Cytophagia</taxon>
        <taxon>Cytophagales</taxon>
        <taxon>Spirosomataceae</taxon>
        <taxon>Larkinella</taxon>
    </lineage>
</organism>
<dbReference type="OrthoDB" id="1273118at2"/>
<sequence>MTELFTTEKRRVQDLVPYEKNPRKITAAKQRELETKIGQFGLIGLPVVDADGTLIAGHQRCKVMLAMGKGDEMIDVRVATRKLTEAEFKEISVIENSTFGEWDKLLLQSDFSDFVDLGSYGIDLSDLEQQLKEALPEDEKPEMPIVAKFSEKYTAFIIVCTNEIDENNVAEQLGVETMRCYKASTKIGKTHVITANQFQTQWNARS</sequence>
<name>A0A7K0EJI4_9BACT</name>
<dbReference type="InterPro" id="IPR036086">
    <property type="entry name" value="ParB/Sulfiredoxin_sf"/>
</dbReference>
<protein>
    <recommendedName>
        <fullName evidence="3">ParB/Sulfiredoxin domain-containing protein</fullName>
    </recommendedName>
</protein>
<dbReference type="EMBL" id="WJXZ01000006">
    <property type="protein sequence ID" value="MRS61902.1"/>
    <property type="molecule type" value="Genomic_DNA"/>
</dbReference>
<dbReference type="AlphaFoldDB" id="A0A7K0EJI4"/>
<accession>A0A7K0EJI4</accession>
<comment type="caution">
    <text evidence="1">The sequence shown here is derived from an EMBL/GenBank/DDBJ whole genome shotgun (WGS) entry which is preliminary data.</text>
</comment>
<reference evidence="1 2" key="1">
    <citation type="journal article" date="2018" name="Antonie Van Leeuwenhoek">
        <title>Larkinella terrae sp. nov., isolated from soil on Jeju Island, South Korea.</title>
        <authorList>
            <person name="Ten L.N."/>
            <person name="Jeon J."/>
            <person name="Park S.J."/>
            <person name="Park S."/>
            <person name="Lee S.Y."/>
            <person name="Kim M.K."/>
            <person name="Jung H.Y."/>
        </authorList>
    </citation>
    <scope>NUCLEOTIDE SEQUENCE [LARGE SCALE GENOMIC DNA]</scope>
    <source>
        <strain evidence="1 2">KCTC 52001</strain>
    </source>
</reference>